<dbReference type="PANTHER" id="PTHR33877">
    <property type="entry name" value="SLL1193 PROTEIN"/>
    <property type="match status" value="1"/>
</dbReference>
<dbReference type="SMART" id="SM00507">
    <property type="entry name" value="HNHc"/>
    <property type="match status" value="1"/>
</dbReference>
<dbReference type="InterPro" id="IPR052892">
    <property type="entry name" value="NA-targeting_endonuclease"/>
</dbReference>
<keyword evidence="2" id="KW-0540">Nuclease</keyword>
<comment type="caution">
    <text evidence="2">The sequence shown here is derived from an EMBL/GenBank/DDBJ whole genome shotgun (WGS) entry which is preliminary data.</text>
</comment>
<dbReference type="CDD" id="cd00085">
    <property type="entry name" value="HNHc"/>
    <property type="match status" value="1"/>
</dbReference>
<proteinExistence type="predicted"/>
<accession>A0ABN2RZU2</accession>
<dbReference type="InterPro" id="IPR003615">
    <property type="entry name" value="HNH_nuc"/>
</dbReference>
<dbReference type="Pfam" id="PF14279">
    <property type="entry name" value="HNH_5"/>
    <property type="match status" value="1"/>
</dbReference>
<dbReference type="EMBL" id="BAAAQM010000024">
    <property type="protein sequence ID" value="GAA1977892.1"/>
    <property type="molecule type" value="Genomic_DNA"/>
</dbReference>
<dbReference type="GO" id="GO:0004519">
    <property type="term" value="F:endonuclease activity"/>
    <property type="evidence" value="ECO:0007669"/>
    <property type="project" value="UniProtKB-KW"/>
</dbReference>
<dbReference type="PANTHER" id="PTHR33877:SF2">
    <property type="entry name" value="OS07G0170200 PROTEIN"/>
    <property type="match status" value="1"/>
</dbReference>
<sequence>MPHALLLNASYEPLCVVSQRRAVVLILSDKAVTLEGSGDLLHAATWSMPAPSVIRLTRYIKVPNRRAVPLTRRAIFARDGGRCVYCDAPATSIDHVIPRSRGGQHAWDNVVSACRRCNHVKADRPFSDLGWRMRKAPVQPAGSAWRILSSGRQDPRWTPYLEAYGGDAKGFMFDGAFAAA</sequence>
<dbReference type="InterPro" id="IPR029471">
    <property type="entry name" value="HNH_5"/>
</dbReference>
<dbReference type="Proteomes" id="UP001499854">
    <property type="component" value="Unassembled WGS sequence"/>
</dbReference>
<evidence type="ECO:0000313" key="3">
    <source>
        <dbReference type="Proteomes" id="UP001499854"/>
    </source>
</evidence>
<gene>
    <name evidence="2" type="ORF">GCM10009838_43110</name>
</gene>
<keyword evidence="3" id="KW-1185">Reference proteome</keyword>
<dbReference type="RefSeq" id="WP_344658883.1">
    <property type="nucleotide sequence ID" value="NZ_BAAAQM010000024.1"/>
</dbReference>
<reference evidence="2 3" key="1">
    <citation type="journal article" date="2019" name="Int. J. Syst. Evol. Microbiol.">
        <title>The Global Catalogue of Microorganisms (GCM) 10K type strain sequencing project: providing services to taxonomists for standard genome sequencing and annotation.</title>
        <authorList>
            <consortium name="The Broad Institute Genomics Platform"/>
            <consortium name="The Broad Institute Genome Sequencing Center for Infectious Disease"/>
            <person name="Wu L."/>
            <person name="Ma J."/>
        </authorList>
    </citation>
    <scope>NUCLEOTIDE SEQUENCE [LARGE SCALE GENOMIC DNA]</scope>
    <source>
        <strain evidence="2 3">JCM 16013</strain>
    </source>
</reference>
<protein>
    <submittedName>
        <fullName evidence="2">HNH endonuclease</fullName>
    </submittedName>
</protein>
<keyword evidence="2" id="KW-0378">Hydrolase</keyword>
<dbReference type="Gene3D" id="1.10.30.50">
    <property type="match status" value="1"/>
</dbReference>
<evidence type="ECO:0000313" key="2">
    <source>
        <dbReference type="EMBL" id="GAA1977892.1"/>
    </source>
</evidence>
<keyword evidence="2" id="KW-0255">Endonuclease</keyword>
<feature type="domain" description="HNH nuclease" evidence="1">
    <location>
        <begin position="70"/>
        <end position="119"/>
    </location>
</feature>
<name>A0ABN2RZU2_9ACTN</name>
<evidence type="ECO:0000259" key="1">
    <source>
        <dbReference type="SMART" id="SM00507"/>
    </source>
</evidence>
<organism evidence="2 3">
    <name type="scientific">Catenulispora subtropica</name>
    <dbReference type="NCBI Taxonomy" id="450798"/>
    <lineage>
        <taxon>Bacteria</taxon>
        <taxon>Bacillati</taxon>
        <taxon>Actinomycetota</taxon>
        <taxon>Actinomycetes</taxon>
        <taxon>Catenulisporales</taxon>
        <taxon>Catenulisporaceae</taxon>
        <taxon>Catenulispora</taxon>
    </lineage>
</organism>